<protein>
    <submittedName>
        <fullName evidence="2">Uncharacterized protein</fullName>
    </submittedName>
</protein>
<evidence type="ECO:0000313" key="2">
    <source>
        <dbReference type="EMBL" id="TRY96439.1"/>
    </source>
</evidence>
<feature type="compositionally biased region" description="Low complexity" evidence="1">
    <location>
        <begin position="174"/>
        <end position="184"/>
    </location>
</feature>
<dbReference type="Proteomes" id="UP000316079">
    <property type="component" value="Unassembled WGS sequence"/>
</dbReference>
<organism evidence="2 3">
    <name type="scientific">Danionella cerebrum</name>
    <dbReference type="NCBI Taxonomy" id="2873325"/>
    <lineage>
        <taxon>Eukaryota</taxon>
        <taxon>Metazoa</taxon>
        <taxon>Chordata</taxon>
        <taxon>Craniata</taxon>
        <taxon>Vertebrata</taxon>
        <taxon>Euteleostomi</taxon>
        <taxon>Actinopterygii</taxon>
        <taxon>Neopterygii</taxon>
        <taxon>Teleostei</taxon>
        <taxon>Ostariophysi</taxon>
        <taxon>Cypriniformes</taxon>
        <taxon>Danionidae</taxon>
        <taxon>Danioninae</taxon>
        <taxon>Danionella</taxon>
    </lineage>
</organism>
<accession>A0A553R2N4</accession>
<evidence type="ECO:0000313" key="3">
    <source>
        <dbReference type="Proteomes" id="UP000316079"/>
    </source>
</evidence>
<dbReference type="OrthoDB" id="8895781at2759"/>
<comment type="caution">
    <text evidence="2">The sequence shown here is derived from an EMBL/GenBank/DDBJ whole genome shotgun (WGS) entry which is preliminary data.</text>
</comment>
<sequence length="486" mass="51922">MNTRLLFLVMGRLDDAAKRKVVELREAGLSFRKIKAILELENIKVSAQAIFLFLREFQGKTQKKDGSTGRLLPMPVPGRGQHLRNLCREASQVAVSHQALVSGDSAGQPSGMGAASFGDGEKDEDVRIISVTSLADGTQQTGIQRSGVVGGAAGFIRRRHTPSPANPMLVREGVPQSSQQVSPSPRRDPACISAPDGRKLVLPQSSASYDLTAHRAPNSRCLQQGAAPQRRFQPMRVGIQIRPPHGVGIQRLDASPTSSVSQTITPPAPVQNVPNQHSPPLQRAPLEAGTVSALQEQIQALGSELRTLGLALRMIVESQGRMERDQAQQTQIQKHILSTLQELSSKIHPPSPPPSCSLGLGQAGTNQGGYSQSQNRFGEMHDSGLEGIEVFSLDQLSSPSINGFQQCQQASSGHQFTHAQGRMPSFSQTSTQGFSNTALAYTPSQTHTDSCMEVKPAAAASPCAPSGLPAAPPHEAELNIIKVETV</sequence>
<keyword evidence="3" id="KW-1185">Reference proteome</keyword>
<dbReference type="EMBL" id="SRMA01025297">
    <property type="protein sequence ID" value="TRY96439.1"/>
    <property type="molecule type" value="Genomic_DNA"/>
</dbReference>
<gene>
    <name evidence="2" type="ORF">DNTS_021465</name>
</gene>
<proteinExistence type="predicted"/>
<feature type="region of interest" description="Disordered" evidence="1">
    <location>
        <begin position="160"/>
        <end position="196"/>
    </location>
</feature>
<reference evidence="2 3" key="1">
    <citation type="journal article" date="2019" name="Sci. Data">
        <title>Hybrid genome assembly and annotation of Danionella translucida.</title>
        <authorList>
            <person name="Kadobianskyi M."/>
            <person name="Schulze L."/>
            <person name="Schuelke M."/>
            <person name="Judkewitz B."/>
        </authorList>
    </citation>
    <scope>NUCLEOTIDE SEQUENCE [LARGE SCALE GENOMIC DNA]</scope>
    <source>
        <strain evidence="2 3">Bolton</strain>
    </source>
</reference>
<name>A0A553R2N4_9TELE</name>
<evidence type="ECO:0000256" key="1">
    <source>
        <dbReference type="SAM" id="MobiDB-lite"/>
    </source>
</evidence>
<dbReference type="AlphaFoldDB" id="A0A553R2N4"/>